<evidence type="ECO:0000256" key="7">
    <source>
        <dbReference type="ARBA" id="ARBA00022840"/>
    </source>
</evidence>
<evidence type="ECO:0000256" key="2">
    <source>
        <dbReference type="ARBA" id="ARBA00012438"/>
    </source>
</evidence>
<sequence length="582" mass="64230">MDRLLFIEGQAPDVEGVLAKANSFLEKSESFVLGVLAFRSKERVDSRAETLKLFLSLGSSLALLTLTMSFIIVMLFRQAKISRDSYKKAKRLTIELKAAVKTAQQASTVKSNFLATMSHEIRTPMNAIIGLTHLVIDSGIDDKQKIQLEKIQKSTESLLFIINDILDFTKIESGKMSLEKAPYCLDDVLDYIYYLNKDVASSKGLRFTVSRDFSIAGFLIGDKIRLQQILINLISNAIKFTSSGFISVNVYKGGENSLIFEVKDSGIGISKGANIFDAFTQADTSTTRLYGGTGLGLSISKKLVELLGGKVSYDTEIGKGTCFSISLPYQPESASTDLSGSDFFVVENDTLIRSILSSLHIEPIKTITLDDVGDVQKTPVIVSDEWLDTSEKYASKGLPPLFYTKVLVIGMDVAVSRKCLVTSLITPKQISEKFLQINVDGEKVEKKSTLSRLSESQSMVGKKVLLAEDNKINADIAKALLEKMSLSVDWVENGQHAFEHATNNHYDLILMDIRMPIMDGYEASDKIQKALQDKKPPIIALTADSFTMTNKSISKQGIDDVLSKPIDPALMLAKLESWMPEK</sequence>
<reference evidence="15" key="1">
    <citation type="submission" date="2020-12" db="EMBL/GenBank/DDBJ databases">
        <title>Marinomonas arctica sp. nov., a psychrotolerant bacterium isolated from the Arctic.</title>
        <authorList>
            <person name="Zhang Y."/>
        </authorList>
    </citation>
    <scope>NUCLEOTIDE SEQUENCE</scope>
    <source>
        <strain evidence="15">C1424</strain>
    </source>
</reference>
<dbReference type="SUPFAM" id="SSF55874">
    <property type="entry name" value="ATPase domain of HSP90 chaperone/DNA topoisomerase II/histidine kinase"/>
    <property type="match status" value="1"/>
</dbReference>
<dbReference type="Gene3D" id="1.10.287.130">
    <property type="match status" value="1"/>
</dbReference>
<dbReference type="SMART" id="SM00388">
    <property type="entry name" value="HisKA"/>
    <property type="match status" value="1"/>
</dbReference>
<evidence type="ECO:0000256" key="3">
    <source>
        <dbReference type="ARBA" id="ARBA00022553"/>
    </source>
</evidence>
<dbReference type="SUPFAM" id="SSF47384">
    <property type="entry name" value="Homodimeric domain of signal transducing histidine kinase"/>
    <property type="match status" value="1"/>
</dbReference>
<feature type="domain" description="Histidine kinase" evidence="13">
    <location>
        <begin position="116"/>
        <end position="331"/>
    </location>
</feature>
<keyword evidence="8" id="KW-0902">Two-component regulatory system</keyword>
<dbReference type="GO" id="GO:0005524">
    <property type="term" value="F:ATP binding"/>
    <property type="evidence" value="ECO:0007669"/>
    <property type="project" value="UniProtKB-KW"/>
</dbReference>
<proteinExistence type="predicted"/>
<dbReference type="InterPro" id="IPR004358">
    <property type="entry name" value="Sig_transdc_His_kin-like_C"/>
</dbReference>
<dbReference type="FunFam" id="3.30.565.10:FF:000010">
    <property type="entry name" value="Sensor histidine kinase RcsC"/>
    <property type="match status" value="1"/>
</dbReference>
<accession>A0A934JVE7</accession>
<evidence type="ECO:0000256" key="12">
    <source>
        <dbReference type="SAM" id="Phobius"/>
    </source>
</evidence>
<comment type="catalytic activity">
    <reaction evidence="1">
        <text>ATP + protein L-histidine = ADP + protein N-phospho-L-histidine.</text>
        <dbReference type="EC" id="2.7.13.3"/>
    </reaction>
</comment>
<keyword evidence="7" id="KW-0067">ATP-binding</keyword>
<name>A0A934JVE7_9GAMM</name>
<keyword evidence="5" id="KW-0547">Nucleotide-binding</keyword>
<comment type="subunit">
    <text evidence="9">At low DSF concentrations, interacts with RpfF.</text>
</comment>
<dbReference type="Gene3D" id="3.30.565.10">
    <property type="entry name" value="Histidine kinase-like ATPase, C-terminal domain"/>
    <property type="match status" value="1"/>
</dbReference>
<dbReference type="SUPFAM" id="SSF52172">
    <property type="entry name" value="CheY-like"/>
    <property type="match status" value="1"/>
</dbReference>
<dbReference type="Pfam" id="PF00512">
    <property type="entry name" value="HisKA"/>
    <property type="match status" value="1"/>
</dbReference>
<dbReference type="EC" id="2.7.13.3" evidence="2"/>
<dbReference type="CDD" id="cd17546">
    <property type="entry name" value="REC_hyHK_CKI1_RcsC-like"/>
    <property type="match status" value="1"/>
</dbReference>
<evidence type="ECO:0000256" key="10">
    <source>
        <dbReference type="ARBA" id="ARBA00068150"/>
    </source>
</evidence>
<keyword evidence="12" id="KW-1133">Transmembrane helix</keyword>
<dbReference type="FunFam" id="1.10.287.130:FF:000002">
    <property type="entry name" value="Two-component osmosensing histidine kinase"/>
    <property type="match status" value="1"/>
</dbReference>
<comment type="caution">
    <text evidence="15">The sequence shown here is derived from an EMBL/GenBank/DDBJ whole genome shotgun (WGS) entry which is preliminary data.</text>
</comment>
<dbReference type="SMART" id="SM00387">
    <property type="entry name" value="HATPase_c"/>
    <property type="match status" value="1"/>
</dbReference>
<dbReference type="RefSeq" id="WP_199467895.1">
    <property type="nucleotide sequence ID" value="NZ_JAEMNX010000008.1"/>
</dbReference>
<evidence type="ECO:0000256" key="9">
    <source>
        <dbReference type="ARBA" id="ARBA00064003"/>
    </source>
</evidence>
<dbReference type="InterPro" id="IPR011006">
    <property type="entry name" value="CheY-like_superfamily"/>
</dbReference>
<dbReference type="InterPro" id="IPR003661">
    <property type="entry name" value="HisK_dim/P_dom"/>
</dbReference>
<feature type="modified residue" description="4-aspartylphosphate" evidence="11">
    <location>
        <position position="512"/>
    </location>
</feature>
<organism evidence="15 16">
    <name type="scientific">Marinomonas transparens</name>
    <dbReference type="NCBI Taxonomy" id="2795388"/>
    <lineage>
        <taxon>Bacteria</taxon>
        <taxon>Pseudomonadati</taxon>
        <taxon>Pseudomonadota</taxon>
        <taxon>Gammaproteobacteria</taxon>
        <taxon>Oceanospirillales</taxon>
        <taxon>Oceanospirillaceae</taxon>
        <taxon>Marinomonas</taxon>
    </lineage>
</organism>
<keyword evidence="12" id="KW-0812">Transmembrane</keyword>
<dbReference type="InterPro" id="IPR036097">
    <property type="entry name" value="HisK_dim/P_sf"/>
</dbReference>
<gene>
    <name evidence="15" type="ORF">I8J31_08695</name>
</gene>
<dbReference type="PANTHER" id="PTHR45339:SF1">
    <property type="entry name" value="HYBRID SIGNAL TRANSDUCTION HISTIDINE KINASE J"/>
    <property type="match status" value="1"/>
</dbReference>
<dbReference type="PANTHER" id="PTHR45339">
    <property type="entry name" value="HYBRID SIGNAL TRANSDUCTION HISTIDINE KINASE J"/>
    <property type="match status" value="1"/>
</dbReference>
<dbReference type="PRINTS" id="PR00344">
    <property type="entry name" value="BCTRLSENSOR"/>
</dbReference>
<dbReference type="SMART" id="SM00448">
    <property type="entry name" value="REC"/>
    <property type="match status" value="1"/>
</dbReference>
<protein>
    <recommendedName>
        <fullName evidence="10">Sensory/regulatory protein RpfC</fullName>
        <ecNumber evidence="2">2.7.13.3</ecNumber>
    </recommendedName>
</protein>
<evidence type="ECO:0000256" key="1">
    <source>
        <dbReference type="ARBA" id="ARBA00000085"/>
    </source>
</evidence>
<dbReference type="GO" id="GO:0000155">
    <property type="term" value="F:phosphorelay sensor kinase activity"/>
    <property type="evidence" value="ECO:0007669"/>
    <property type="project" value="InterPro"/>
</dbReference>
<evidence type="ECO:0000256" key="5">
    <source>
        <dbReference type="ARBA" id="ARBA00022741"/>
    </source>
</evidence>
<evidence type="ECO:0000256" key="4">
    <source>
        <dbReference type="ARBA" id="ARBA00022679"/>
    </source>
</evidence>
<feature type="transmembrane region" description="Helical" evidence="12">
    <location>
        <begin position="53"/>
        <end position="76"/>
    </location>
</feature>
<keyword evidence="4" id="KW-0808">Transferase</keyword>
<dbReference type="InterPro" id="IPR001789">
    <property type="entry name" value="Sig_transdc_resp-reg_receiver"/>
</dbReference>
<dbReference type="InterPro" id="IPR003594">
    <property type="entry name" value="HATPase_dom"/>
</dbReference>
<evidence type="ECO:0000256" key="11">
    <source>
        <dbReference type="PROSITE-ProRule" id="PRU00169"/>
    </source>
</evidence>
<dbReference type="EMBL" id="JAEMNX010000008">
    <property type="protein sequence ID" value="MBJ7537747.1"/>
    <property type="molecule type" value="Genomic_DNA"/>
</dbReference>
<keyword evidence="3 11" id="KW-0597">Phosphoprotein</keyword>
<dbReference type="Proteomes" id="UP000628710">
    <property type="component" value="Unassembled WGS sequence"/>
</dbReference>
<evidence type="ECO:0000256" key="6">
    <source>
        <dbReference type="ARBA" id="ARBA00022777"/>
    </source>
</evidence>
<dbReference type="Pfam" id="PF02518">
    <property type="entry name" value="HATPase_c"/>
    <property type="match status" value="1"/>
</dbReference>
<keyword evidence="12" id="KW-0472">Membrane</keyword>
<evidence type="ECO:0000256" key="8">
    <source>
        <dbReference type="ARBA" id="ARBA00023012"/>
    </source>
</evidence>
<dbReference type="InterPro" id="IPR036890">
    <property type="entry name" value="HATPase_C_sf"/>
</dbReference>
<dbReference type="PROSITE" id="PS50109">
    <property type="entry name" value="HIS_KIN"/>
    <property type="match status" value="1"/>
</dbReference>
<keyword evidence="16" id="KW-1185">Reference proteome</keyword>
<keyword evidence="6" id="KW-0418">Kinase</keyword>
<evidence type="ECO:0000259" key="13">
    <source>
        <dbReference type="PROSITE" id="PS50109"/>
    </source>
</evidence>
<evidence type="ECO:0000313" key="15">
    <source>
        <dbReference type="EMBL" id="MBJ7537747.1"/>
    </source>
</evidence>
<dbReference type="InterPro" id="IPR005467">
    <property type="entry name" value="His_kinase_dom"/>
</dbReference>
<dbReference type="Pfam" id="PF00072">
    <property type="entry name" value="Response_reg"/>
    <property type="match status" value="1"/>
</dbReference>
<dbReference type="AlphaFoldDB" id="A0A934JVE7"/>
<dbReference type="PROSITE" id="PS50110">
    <property type="entry name" value="RESPONSE_REGULATORY"/>
    <property type="match status" value="1"/>
</dbReference>
<feature type="domain" description="Response regulatory" evidence="14">
    <location>
        <begin position="463"/>
        <end position="579"/>
    </location>
</feature>
<dbReference type="CDD" id="cd16922">
    <property type="entry name" value="HATPase_EvgS-ArcB-TorS-like"/>
    <property type="match status" value="1"/>
</dbReference>
<dbReference type="CDD" id="cd00082">
    <property type="entry name" value="HisKA"/>
    <property type="match status" value="1"/>
</dbReference>
<evidence type="ECO:0000313" key="16">
    <source>
        <dbReference type="Proteomes" id="UP000628710"/>
    </source>
</evidence>
<dbReference type="Gene3D" id="3.40.50.2300">
    <property type="match status" value="1"/>
</dbReference>
<evidence type="ECO:0000259" key="14">
    <source>
        <dbReference type="PROSITE" id="PS50110"/>
    </source>
</evidence>